<dbReference type="AlphaFoldDB" id="A0A368BP54"/>
<evidence type="ECO:0000259" key="8">
    <source>
        <dbReference type="SMART" id="SM00827"/>
    </source>
</evidence>
<dbReference type="PANTHER" id="PTHR42681">
    <property type="entry name" value="MALONYL-COA-ACYL CARRIER PROTEIN TRANSACYLASE, MITOCHONDRIAL"/>
    <property type="match status" value="1"/>
</dbReference>
<sequence length="310" mass="34813">MSFSFLFPGQGSQYSGMFKEHFEEFPEFSEILGQGEEFYKEDLKDIIFKEDPRLSDTYYTQPILLLMSYALYKVWDKHGCPNPKVSAGHSLGEVSSLLCAGSFSLSDALKLIKYRASFMIESKGEMKTKMSAVLGLEGDKIVDILKNRRANFLEAVNLNAPQQTVIAGNADEVEAIKELFKTEGAKRIIDLAVSVPSHSSLMDIASSKLKLVLDDIKIDEQKFPTIQNYDSKVSISGTEVRHRLAEQISNPVQWVESMKKLKKYSLNEHLEMGPGKVLCSLAKHNRLSGSFSALDNIDTFKEKISEYGQK</sequence>
<dbReference type="EMBL" id="QOPD01000002">
    <property type="protein sequence ID" value="RCL38855.1"/>
    <property type="molecule type" value="Genomic_DNA"/>
</dbReference>
<accession>A0A368BP54</accession>
<evidence type="ECO:0000256" key="7">
    <source>
        <dbReference type="PIRSR" id="PIRSR000446-1"/>
    </source>
</evidence>
<evidence type="ECO:0000256" key="1">
    <source>
        <dbReference type="ARBA" id="ARBA00013258"/>
    </source>
</evidence>
<dbReference type="Gene3D" id="3.40.366.10">
    <property type="entry name" value="Malonyl-Coenzyme A Acyl Carrier Protein, domain 2"/>
    <property type="match status" value="1"/>
</dbReference>
<evidence type="ECO:0000256" key="5">
    <source>
        <dbReference type="ARBA" id="ARBA00048462"/>
    </source>
</evidence>
<comment type="catalytic activity">
    <reaction evidence="5 6">
        <text>holo-[ACP] + malonyl-CoA = malonyl-[ACP] + CoA</text>
        <dbReference type="Rhea" id="RHEA:41792"/>
        <dbReference type="Rhea" id="RHEA-COMP:9623"/>
        <dbReference type="Rhea" id="RHEA-COMP:9685"/>
        <dbReference type="ChEBI" id="CHEBI:57287"/>
        <dbReference type="ChEBI" id="CHEBI:57384"/>
        <dbReference type="ChEBI" id="CHEBI:64479"/>
        <dbReference type="ChEBI" id="CHEBI:78449"/>
        <dbReference type="EC" id="2.3.1.39"/>
    </reaction>
</comment>
<protein>
    <recommendedName>
        <fullName evidence="2 6">Malonyl CoA-acyl carrier protein transacylase</fullName>
        <ecNumber evidence="1 6">2.3.1.39</ecNumber>
    </recommendedName>
</protein>
<keyword evidence="3 6" id="KW-0808">Transferase</keyword>
<dbReference type="EC" id="2.3.1.39" evidence="1 6"/>
<dbReference type="NCBIfam" id="TIGR00128">
    <property type="entry name" value="fabD"/>
    <property type="match status" value="1"/>
</dbReference>
<dbReference type="SUPFAM" id="SSF52151">
    <property type="entry name" value="FabD/lysophospholipase-like"/>
    <property type="match status" value="1"/>
</dbReference>
<keyword evidence="4 6" id="KW-0012">Acyltransferase</keyword>
<gene>
    <name evidence="9" type="primary">fabD</name>
    <name evidence="9" type="ORF">DBW97_02240</name>
</gene>
<dbReference type="Gene3D" id="3.30.70.250">
    <property type="entry name" value="Malonyl-CoA ACP transacylase, ACP-binding"/>
    <property type="match status" value="1"/>
</dbReference>
<dbReference type="SMART" id="SM00827">
    <property type="entry name" value="PKS_AT"/>
    <property type="match status" value="1"/>
</dbReference>
<dbReference type="GO" id="GO:0006633">
    <property type="term" value="P:fatty acid biosynthetic process"/>
    <property type="evidence" value="ECO:0007669"/>
    <property type="project" value="TreeGrafter"/>
</dbReference>
<dbReference type="InterPro" id="IPR016036">
    <property type="entry name" value="Malonyl_transacylase_ACP-bd"/>
</dbReference>
<evidence type="ECO:0000256" key="3">
    <source>
        <dbReference type="ARBA" id="ARBA00022679"/>
    </source>
</evidence>
<dbReference type="InterPro" id="IPR016035">
    <property type="entry name" value="Acyl_Trfase/lysoPLipase"/>
</dbReference>
<feature type="domain" description="Malonyl-CoA:ACP transacylase (MAT)" evidence="8">
    <location>
        <begin position="6"/>
        <end position="298"/>
    </location>
</feature>
<feature type="active site" evidence="7">
    <location>
        <position position="90"/>
    </location>
</feature>
<dbReference type="GO" id="GO:0005829">
    <property type="term" value="C:cytosol"/>
    <property type="evidence" value="ECO:0007669"/>
    <property type="project" value="TreeGrafter"/>
</dbReference>
<comment type="caution">
    <text evidence="9">The sequence shown here is derived from an EMBL/GenBank/DDBJ whole genome shotgun (WGS) entry which is preliminary data.</text>
</comment>
<reference evidence="9 10" key="1">
    <citation type="journal article" date="2018" name="Microbiome">
        <title>Fine metagenomic profile of the Mediterranean stratified and mixed water columns revealed by assembly and recruitment.</title>
        <authorList>
            <person name="Haro-Moreno J.M."/>
            <person name="Lopez-Perez M."/>
            <person name="De La Torre J.R."/>
            <person name="Picazo A."/>
            <person name="Camacho A."/>
            <person name="Rodriguez-Valera F."/>
        </authorList>
    </citation>
    <scope>NUCLEOTIDE SEQUENCE [LARGE SCALE GENOMIC DNA]</scope>
    <source>
        <strain evidence="9">MED-G83</strain>
    </source>
</reference>
<dbReference type="Proteomes" id="UP000252147">
    <property type="component" value="Unassembled WGS sequence"/>
</dbReference>
<dbReference type="InterPro" id="IPR004410">
    <property type="entry name" value="Malonyl_CoA-ACP_transAc_FabD"/>
</dbReference>
<dbReference type="SUPFAM" id="SSF55048">
    <property type="entry name" value="Probable ACP-binding domain of malonyl-CoA ACP transacylase"/>
    <property type="match status" value="1"/>
</dbReference>
<dbReference type="InterPro" id="IPR014043">
    <property type="entry name" value="Acyl_transferase_dom"/>
</dbReference>
<feature type="active site" evidence="7">
    <location>
        <position position="198"/>
    </location>
</feature>
<name>A0A368BP54_9GAMM</name>
<dbReference type="PANTHER" id="PTHR42681:SF1">
    <property type="entry name" value="MALONYL-COA-ACYL CARRIER PROTEIN TRANSACYLASE, MITOCHONDRIAL"/>
    <property type="match status" value="1"/>
</dbReference>
<evidence type="ECO:0000313" key="9">
    <source>
        <dbReference type="EMBL" id="RCL38855.1"/>
    </source>
</evidence>
<evidence type="ECO:0000313" key="10">
    <source>
        <dbReference type="Proteomes" id="UP000252147"/>
    </source>
</evidence>
<organism evidence="9 10">
    <name type="scientific">SAR86 cluster bacterium</name>
    <dbReference type="NCBI Taxonomy" id="2030880"/>
    <lineage>
        <taxon>Bacteria</taxon>
        <taxon>Pseudomonadati</taxon>
        <taxon>Pseudomonadota</taxon>
        <taxon>Gammaproteobacteria</taxon>
        <taxon>SAR86 cluster</taxon>
    </lineage>
</organism>
<dbReference type="Pfam" id="PF00698">
    <property type="entry name" value="Acyl_transf_1"/>
    <property type="match status" value="1"/>
</dbReference>
<evidence type="ECO:0000256" key="2">
    <source>
        <dbReference type="ARBA" id="ARBA00018953"/>
    </source>
</evidence>
<dbReference type="InterPro" id="IPR050858">
    <property type="entry name" value="Mal-CoA-ACP_Trans/PKS_FabD"/>
</dbReference>
<dbReference type="GO" id="GO:0004314">
    <property type="term" value="F:[acyl-carrier-protein] S-malonyltransferase activity"/>
    <property type="evidence" value="ECO:0007669"/>
    <property type="project" value="UniProtKB-EC"/>
</dbReference>
<comment type="similarity">
    <text evidence="6">Belongs to the fabD family.</text>
</comment>
<dbReference type="PIRSF" id="PIRSF000446">
    <property type="entry name" value="Mct"/>
    <property type="match status" value="1"/>
</dbReference>
<dbReference type="InterPro" id="IPR001227">
    <property type="entry name" value="Ac_transferase_dom_sf"/>
</dbReference>
<proteinExistence type="inferred from homology"/>
<evidence type="ECO:0000256" key="4">
    <source>
        <dbReference type="ARBA" id="ARBA00023315"/>
    </source>
</evidence>
<dbReference type="InterPro" id="IPR024925">
    <property type="entry name" value="Malonyl_CoA-ACP_transAc"/>
</dbReference>
<evidence type="ECO:0000256" key="6">
    <source>
        <dbReference type="PIRNR" id="PIRNR000446"/>
    </source>
</evidence>